<keyword evidence="1" id="KW-0175">Coiled coil</keyword>
<feature type="domain" description="HAUS augmin-like complex subunit 6 N-terminal" evidence="3">
    <location>
        <begin position="23"/>
        <end position="267"/>
    </location>
</feature>
<proteinExistence type="predicted"/>
<dbReference type="OrthoDB" id="5575722at2759"/>
<dbReference type="InterPro" id="IPR028163">
    <property type="entry name" value="HAUS_6_N"/>
</dbReference>
<name>A0A9N9DI31_9GLOM</name>
<dbReference type="InterPro" id="IPR026797">
    <property type="entry name" value="HAUS_6"/>
</dbReference>
<dbReference type="GO" id="GO:0051225">
    <property type="term" value="P:spindle assembly"/>
    <property type="evidence" value="ECO:0007669"/>
    <property type="project" value="InterPro"/>
</dbReference>
<evidence type="ECO:0000313" key="4">
    <source>
        <dbReference type="EMBL" id="CAG8639173.1"/>
    </source>
</evidence>
<feature type="region of interest" description="Disordered" evidence="2">
    <location>
        <begin position="352"/>
        <end position="374"/>
    </location>
</feature>
<evidence type="ECO:0000313" key="5">
    <source>
        <dbReference type="Proteomes" id="UP000789739"/>
    </source>
</evidence>
<dbReference type="Pfam" id="PF14661">
    <property type="entry name" value="HAUS6_N"/>
    <property type="match status" value="1"/>
</dbReference>
<comment type="caution">
    <text evidence="4">The sequence shown here is derived from an EMBL/GenBank/DDBJ whole genome shotgun (WGS) entry which is preliminary data.</text>
</comment>
<sequence length="421" mass="48731">MTNQNQPAVTSSTTKPCCPRSIFWTNLVLLGFDPPKHAVGTYSAIAFDQDVFTGVNNVKAMEPIVWFLFNKLDPNKAKKRFSSCWPVTNLGQSKEFRNVAFKWLEQLRKDGCLGNNDLVMRRSFFDECQGERFDRIIMALSNYVVTVVMKRDYRRYSESIPQINLELRSESSYNLIKSQLISQISAQAQKFAQDTQERNACQARWKSAAEDLTRRLRETMKQSNDLQRDYYAFYQDKSALERIENLSTEQLVNMRSEQMESVRRFWTSCLTWMSENKPLTDNVDEIIHDRANKHRLDGKTIPLDIPEIMMTMWENQFQKERINPYQNGNLDLISLLKTYKLYLQTLSQCSTRNDTINSNQPPPSEDKGDEGAAVSDTITSLSKQILQEQRSQIKSLSSMKAALQLQLQDVNESIGKVRKEC</sequence>
<dbReference type="Proteomes" id="UP000789739">
    <property type="component" value="Unassembled WGS sequence"/>
</dbReference>
<dbReference type="GO" id="GO:0008017">
    <property type="term" value="F:microtubule binding"/>
    <property type="evidence" value="ECO:0007669"/>
    <property type="project" value="TreeGrafter"/>
</dbReference>
<reference evidence="4" key="1">
    <citation type="submission" date="2021-06" db="EMBL/GenBank/DDBJ databases">
        <authorList>
            <person name="Kallberg Y."/>
            <person name="Tangrot J."/>
            <person name="Rosling A."/>
        </authorList>
    </citation>
    <scope>NUCLEOTIDE SEQUENCE</scope>
    <source>
        <strain evidence="4">BR232B</strain>
    </source>
</reference>
<gene>
    <name evidence="4" type="ORF">PBRASI_LOCUS9677</name>
</gene>
<dbReference type="PANTHER" id="PTHR16151:SF2">
    <property type="entry name" value="HAUS AUGMIN-LIKE COMPLEX SUBUNIT 6"/>
    <property type="match status" value="1"/>
</dbReference>
<protein>
    <submittedName>
        <fullName evidence="4">3779_t:CDS:1</fullName>
    </submittedName>
</protein>
<dbReference type="EMBL" id="CAJVPI010002248">
    <property type="protein sequence ID" value="CAG8639173.1"/>
    <property type="molecule type" value="Genomic_DNA"/>
</dbReference>
<accession>A0A9N9DI31</accession>
<evidence type="ECO:0000256" key="1">
    <source>
        <dbReference type="SAM" id="Coils"/>
    </source>
</evidence>
<keyword evidence="5" id="KW-1185">Reference proteome</keyword>
<feature type="coiled-coil region" evidence="1">
    <location>
        <begin position="386"/>
        <end position="420"/>
    </location>
</feature>
<evidence type="ECO:0000259" key="3">
    <source>
        <dbReference type="Pfam" id="PF14661"/>
    </source>
</evidence>
<dbReference type="AlphaFoldDB" id="A0A9N9DI31"/>
<organism evidence="4 5">
    <name type="scientific">Paraglomus brasilianum</name>
    <dbReference type="NCBI Taxonomy" id="144538"/>
    <lineage>
        <taxon>Eukaryota</taxon>
        <taxon>Fungi</taxon>
        <taxon>Fungi incertae sedis</taxon>
        <taxon>Mucoromycota</taxon>
        <taxon>Glomeromycotina</taxon>
        <taxon>Glomeromycetes</taxon>
        <taxon>Paraglomerales</taxon>
        <taxon>Paraglomeraceae</taxon>
        <taxon>Paraglomus</taxon>
    </lineage>
</organism>
<evidence type="ECO:0000256" key="2">
    <source>
        <dbReference type="SAM" id="MobiDB-lite"/>
    </source>
</evidence>
<dbReference type="GO" id="GO:1990498">
    <property type="term" value="C:mitotic spindle microtubule"/>
    <property type="evidence" value="ECO:0007669"/>
    <property type="project" value="TreeGrafter"/>
</dbReference>
<dbReference type="PANTHER" id="PTHR16151">
    <property type="entry name" value="HAUS AUGMIN-LIKE COMPLEX SUBUNIT 6"/>
    <property type="match status" value="1"/>
</dbReference>
<dbReference type="GO" id="GO:0070652">
    <property type="term" value="C:HAUS complex"/>
    <property type="evidence" value="ECO:0007669"/>
    <property type="project" value="InterPro"/>
</dbReference>
<feature type="non-terminal residue" evidence="4">
    <location>
        <position position="421"/>
    </location>
</feature>